<reference evidence="1" key="1">
    <citation type="submission" date="2022-01" db="EMBL/GenBank/DDBJ databases">
        <authorList>
            <person name="Braso-Vives M."/>
        </authorList>
    </citation>
    <scope>NUCLEOTIDE SEQUENCE</scope>
</reference>
<dbReference type="PANTHER" id="PTHR46396:SF2">
    <property type="entry name" value="ILEI_PANDER DOMAIN-CONTAINING PROTEIN"/>
    <property type="match status" value="1"/>
</dbReference>
<dbReference type="GO" id="GO:0000139">
    <property type="term" value="C:Golgi membrane"/>
    <property type="evidence" value="ECO:0007669"/>
    <property type="project" value="TreeGrafter"/>
</dbReference>
<accession>A0A8J9ZVP4</accession>
<keyword evidence="2" id="KW-1185">Reference proteome</keyword>
<organism evidence="1 2">
    <name type="scientific">Branchiostoma lanceolatum</name>
    <name type="common">Common lancelet</name>
    <name type="synonym">Amphioxus lanceolatum</name>
    <dbReference type="NCBI Taxonomy" id="7740"/>
    <lineage>
        <taxon>Eukaryota</taxon>
        <taxon>Metazoa</taxon>
        <taxon>Chordata</taxon>
        <taxon>Cephalochordata</taxon>
        <taxon>Leptocardii</taxon>
        <taxon>Amphioxiformes</taxon>
        <taxon>Branchiostomatidae</taxon>
        <taxon>Branchiostoma</taxon>
    </lineage>
</organism>
<dbReference type="GO" id="GO:0016266">
    <property type="term" value="P:protein O-linked glycosylation via N-acetyl-galactosamine"/>
    <property type="evidence" value="ECO:0007669"/>
    <property type="project" value="TreeGrafter"/>
</dbReference>
<dbReference type="GO" id="GO:0047223">
    <property type="term" value="F:beta-1,3-galactosyl-O-glycosyl-glycoprotein beta-1,3-N-acetylglucosaminyltransferase activity"/>
    <property type="evidence" value="ECO:0007669"/>
    <property type="project" value="TreeGrafter"/>
</dbReference>
<dbReference type="InterPro" id="IPR052463">
    <property type="entry name" value="O-linked_mannose_GnT"/>
</dbReference>
<proteinExistence type="predicted"/>
<dbReference type="Proteomes" id="UP000838412">
    <property type="component" value="Chromosome 5"/>
</dbReference>
<dbReference type="EMBL" id="OV696690">
    <property type="protein sequence ID" value="CAH1264398.1"/>
    <property type="molecule type" value="Genomic_DNA"/>
</dbReference>
<dbReference type="OrthoDB" id="440755at2759"/>
<sequence length="109" mass="12256">MLHFAGPLRKGRAASHSGLMLHFAGPAEKGRVFTVYFEQENPTDRRVLRKLAGCFGLFTMDDMNLRGLHKNMLRLTYDRNQYLLVGSQSPYYNLKPPDLPAVRTDSGGG</sequence>
<name>A0A8J9ZVP4_BRALA</name>
<protein>
    <submittedName>
        <fullName evidence="1">Hypp2963 protein</fullName>
    </submittedName>
</protein>
<dbReference type="PANTHER" id="PTHR46396">
    <property type="entry name" value="PROTEIN O-LINKED-MANNOSE BETA-1,2-N-ACETYLGLUCOSAMINYLTRANSFERASE 1"/>
    <property type="match status" value="1"/>
</dbReference>
<evidence type="ECO:0000313" key="1">
    <source>
        <dbReference type="EMBL" id="CAH1264398.1"/>
    </source>
</evidence>
<evidence type="ECO:0000313" key="2">
    <source>
        <dbReference type="Proteomes" id="UP000838412"/>
    </source>
</evidence>
<dbReference type="AlphaFoldDB" id="A0A8J9ZVP4"/>
<gene>
    <name evidence="1" type="primary">Hypp2963</name>
    <name evidence="1" type="ORF">BLAG_LOCUS18780</name>
</gene>